<proteinExistence type="predicted"/>
<evidence type="ECO:0000313" key="1">
    <source>
        <dbReference type="EMBL" id="KAF0683163.1"/>
    </source>
</evidence>
<name>A0A485LRB7_9STRA</name>
<keyword evidence="3" id="KW-1185">Reference proteome</keyword>
<reference evidence="1" key="2">
    <citation type="submission" date="2019-06" db="EMBL/GenBank/DDBJ databases">
        <title>Genomics analysis of Aphanomyces spp. identifies a new class of oomycete effector associated with host adaptation.</title>
        <authorList>
            <person name="Gaulin E."/>
        </authorList>
    </citation>
    <scope>NUCLEOTIDE SEQUENCE</scope>
    <source>
        <strain evidence="1">CBS 578.67</strain>
    </source>
</reference>
<accession>A0A485LRB7</accession>
<protein>
    <submittedName>
        <fullName evidence="2">Aste57867_24756 protein</fullName>
    </submittedName>
</protein>
<reference evidence="2 3" key="1">
    <citation type="submission" date="2019-03" db="EMBL/GenBank/DDBJ databases">
        <authorList>
            <person name="Gaulin E."/>
            <person name="Dumas B."/>
        </authorList>
    </citation>
    <scope>NUCLEOTIDE SEQUENCE [LARGE SCALE GENOMIC DNA]</scope>
    <source>
        <strain evidence="2">CBS 568.67</strain>
    </source>
</reference>
<dbReference type="Proteomes" id="UP000332933">
    <property type="component" value="Unassembled WGS sequence"/>
</dbReference>
<evidence type="ECO:0000313" key="2">
    <source>
        <dbReference type="EMBL" id="VFU01392.1"/>
    </source>
</evidence>
<dbReference type="EMBL" id="VJMH01007445">
    <property type="protein sequence ID" value="KAF0683163.1"/>
    <property type="molecule type" value="Genomic_DNA"/>
</dbReference>
<organism evidence="2 3">
    <name type="scientific">Aphanomyces stellatus</name>
    <dbReference type="NCBI Taxonomy" id="120398"/>
    <lineage>
        <taxon>Eukaryota</taxon>
        <taxon>Sar</taxon>
        <taxon>Stramenopiles</taxon>
        <taxon>Oomycota</taxon>
        <taxon>Saprolegniomycetes</taxon>
        <taxon>Saprolegniales</taxon>
        <taxon>Verrucalvaceae</taxon>
        <taxon>Aphanomyces</taxon>
    </lineage>
</organism>
<dbReference type="AlphaFoldDB" id="A0A485LRB7"/>
<dbReference type="OrthoDB" id="445362at2759"/>
<gene>
    <name evidence="2" type="primary">Aste57867_24756</name>
    <name evidence="1" type="ORF">As57867_024678</name>
    <name evidence="2" type="ORF">ASTE57867_24756</name>
</gene>
<sequence>MWSLYRGNVPPVLDHNDEGAIVMTATDPTTVPAMWSLALDCVNTPLSKRVDTAASLLECSNPWAFLSPHGNFRSLLSTCSEVLQSENEQHISTWFFLFASAMMHLTSSTPSPRFSDSDESAVLRILRKVGAYMTILPVALGACWMFPVDTDSAREKLCEALEAAPQGREYIWEGLLRALNQASNLALGHVQALERCMSSLLARDSALIYQNDFQAGVFVDIIVRESTDLDIHDRRRLPIATLLRTGVLSPCFDRSGQYRAKDLLGVLESWRIELAREATPDSRQEMWGFLWEIESSLRLVCSNELLLQMRQDELELRFDFLLNSERLVFYALAMALEELVQETNSFVVADLIALLHLHTSQALHLHNFFNMLFQGEDLLGPIVLVYRRSTGPTELSKLTGVPIANLKRWKQKTAVLLAFEGNKRWKNLDGAGRPEEIPDTTALVAYMNKMRDNERALTSTHLVNFIKRHHRHWFQEYLEEKKRGQEYRSLLKLLQLFCARHGFTQQKPAKSKKRQDELEEIHKAFAVDFYRYDMPPNKIWAVRGGNSKISSGEKKSYRTTVVLGARANGEKLPILFIMRGQPGGLIERSEFESFPMGHFYAVQESAWMDERVWTYYLESLLKP</sequence>
<evidence type="ECO:0000313" key="3">
    <source>
        <dbReference type="Proteomes" id="UP000332933"/>
    </source>
</evidence>
<dbReference type="EMBL" id="CAADRA010007471">
    <property type="protein sequence ID" value="VFU01392.1"/>
    <property type="molecule type" value="Genomic_DNA"/>
</dbReference>